<dbReference type="Proteomes" id="UP000789595">
    <property type="component" value="Unassembled WGS sequence"/>
</dbReference>
<reference evidence="1" key="1">
    <citation type="submission" date="2021-11" db="EMBL/GenBank/DDBJ databases">
        <authorList>
            <consortium name="Genoscope - CEA"/>
            <person name="William W."/>
        </authorList>
    </citation>
    <scope>NUCLEOTIDE SEQUENCE</scope>
</reference>
<accession>A0A8J2WYU6</accession>
<dbReference type="EMBL" id="CAKKNE010000004">
    <property type="protein sequence ID" value="CAH0373957.1"/>
    <property type="molecule type" value="Genomic_DNA"/>
</dbReference>
<evidence type="ECO:0000313" key="1">
    <source>
        <dbReference type="EMBL" id="CAH0373957.1"/>
    </source>
</evidence>
<protein>
    <submittedName>
        <fullName evidence="1">Uncharacterized protein</fullName>
    </submittedName>
</protein>
<comment type="caution">
    <text evidence="1">The sequence shown here is derived from an EMBL/GenBank/DDBJ whole genome shotgun (WGS) entry which is preliminary data.</text>
</comment>
<evidence type="ECO:0000313" key="2">
    <source>
        <dbReference type="Proteomes" id="UP000789595"/>
    </source>
</evidence>
<dbReference type="AlphaFoldDB" id="A0A8J2WYU6"/>
<sequence length="349" mass="39117">MQSEATMVMHRGKLRYTSKGSSGTLQALPDSCCARAMSYLALREVELVGECSLNSKVRACSRELWLMLCEQQWPAVASSEALRKAVMMRHPRDYFIHKYLDCYSPRPLLDLDDHLVHVEIRQKGRSICSVAREARDVFRSGVTEYHEQDGILIEGLRCAVDCSDDDMFPPEASRLGVTYYVIRKSDGRVAILGRDSTFGTLSGGAPIGEGYFKCFPQYPSLRGMLPMNCELFNSFTPYVRGSGAGIGWRDTRKRDNYFEISTAVFVGTDADSPGNDRVPTLYGAGTGKPPTVVVTKGQVEIRSIFMSFSGDLFRQEPTNTRDHEQYLISSEELDLEDIRSVLAQHLRFG</sequence>
<gene>
    <name evidence="1" type="ORF">PECAL_4P12110</name>
</gene>
<organism evidence="1 2">
    <name type="scientific">Pelagomonas calceolata</name>
    <dbReference type="NCBI Taxonomy" id="35677"/>
    <lineage>
        <taxon>Eukaryota</taxon>
        <taxon>Sar</taxon>
        <taxon>Stramenopiles</taxon>
        <taxon>Ochrophyta</taxon>
        <taxon>Pelagophyceae</taxon>
        <taxon>Pelagomonadales</taxon>
        <taxon>Pelagomonadaceae</taxon>
        <taxon>Pelagomonas</taxon>
    </lineage>
</organism>
<proteinExistence type="predicted"/>
<name>A0A8J2WYU6_9STRA</name>
<keyword evidence="2" id="KW-1185">Reference proteome</keyword>